<feature type="compositionally biased region" description="Basic and acidic residues" evidence="4">
    <location>
        <begin position="52"/>
        <end position="66"/>
    </location>
</feature>
<dbReference type="EMBL" id="JBBHLL010000107">
    <property type="protein sequence ID" value="KAK7815963.1"/>
    <property type="molecule type" value="Genomic_DNA"/>
</dbReference>
<comment type="similarity">
    <text evidence="1">Belongs to the universal ribosomal protein uL24 family.</text>
</comment>
<dbReference type="AlphaFoldDB" id="A0AAW0INF2"/>
<dbReference type="GO" id="GO:0006412">
    <property type="term" value="P:translation"/>
    <property type="evidence" value="ECO:0007669"/>
    <property type="project" value="InterPro"/>
</dbReference>
<dbReference type="Gene3D" id="2.30.30.30">
    <property type="match status" value="1"/>
</dbReference>
<name>A0AAW0INF2_MYOGA</name>
<proteinExistence type="inferred from homology"/>
<evidence type="ECO:0000256" key="1">
    <source>
        <dbReference type="ARBA" id="ARBA00010618"/>
    </source>
</evidence>
<feature type="compositionally biased region" description="Polar residues" evidence="4">
    <location>
        <begin position="40"/>
        <end position="50"/>
    </location>
</feature>
<dbReference type="Pfam" id="PF16906">
    <property type="entry name" value="Ribosomal_L26"/>
    <property type="match status" value="1"/>
</dbReference>
<sequence>MSSRLCKELRRKYNVRSFPICKDDEVQVLITRLEPARQETNLQHKATSGQVGKEKGQCRELTRTEE</sequence>
<dbReference type="InterPro" id="IPR005756">
    <property type="entry name" value="Ribosomal_uL24_euk/arc"/>
</dbReference>
<evidence type="ECO:0000256" key="3">
    <source>
        <dbReference type="ARBA" id="ARBA00023274"/>
    </source>
</evidence>
<reference evidence="5 6" key="1">
    <citation type="journal article" date="2023" name="bioRxiv">
        <title>Conserved and derived expression patterns and positive selection on dental genes reveal complex evolutionary context of ever-growing rodent molars.</title>
        <authorList>
            <person name="Calamari Z.T."/>
            <person name="Song A."/>
            <person name="Cohen E."/>
            <person name="Akter M."/>
            <person name="Roy R.D."/>
            <person name="Hallikas O."/>
            <person name="Christensen M.M."/>
            <person name="Li P."/>
            <person name="Marangoni P."/>
            <person name="Jernvall J."/>
            <person name="Klein O.D."/>
        </authorList>
    </citation>
    <scope>NUCLEOTIDE SEQUENCE [LARGE SCALE GENOMIC DNA]</scope>
    <source>
        <strain evidence="5">V071</strain>
    </source>
</reference>
<dbReference type="GO" id="GO:0015934">
    <property type="term" value="C:large ribosomal subunit"/>
    <property type="evidence" value="ECO:0007669"/>
    <property type="project" value="InterPro"/>
</dbReference>
<keyword evidence="3" id="KW-0687">Ribonucleoprotein</keyword>
<evidence type="ECO:0000256" key="2">
    <source>
        <dbReference type="ARBA" id="ARBA00022980"/>
    </source>
</evidence>
<dbReference type="GO" id="GO:0003735">
    <property type="term" value="F:structural constituent of ribosome"/>
    <property type="evidence" value="ECO:0007669"/>
    <property type="project" value="InterPro"/>
</dbReference>
<feature type="region of interest" description="Disordered" evidence="4">
    <location>
        <begin position="40"/>
        <end position="66"/>
    </location>
</feature>
<organism evidence="5 6">
    <name type="scientific">Myodes glareolus</name>
    <name type="common">Bank vole</name>
    <name type="synonym">Clethrionomys glareolus</name>
    <dbReference type="NCBI Taxonomy" id="447135"/>
    <lineage>
        <taxon>Eukaryota</taxon>
        <taxon>Metazoa</taxon>
        <taxon>Chordata</taxon>
        <taxon>Craniata</taxon>
        <taxon>Vertebrata</taxon>
        <taxon>Euteleostomi</taxon>
        <taxon>Mammalia</taxon>
        <taxon>Eutheria</taxon>
        <taxon>Euarchontoglires</taxon>
        <taxon>Glires</taxon>
        <taxon>Rodentia</taxon>
        <taxon>Myomorpha</taxon>
        <taxon>Muroidea</taxon>
        <taxon>Cricetidae</taxon>
        <taxon>Arvicolinae</taxon>
        <taxon>Myodes</taxon>
    </lineage>
</organism>
<keyword evidence="6" id="KW-1185">Reference proteome</keyword>
<evidence type="ECO:0000313" key="6">
    <source>
        <dbReference type="Proteomes" id="UP001488838"/>
    </source>
</evidence>
<gene>
    <name evidence="5" type="ORF">U0070_014176</name>
</gene>
<comment type="caution">
    <text evidence="5">The sequence shown here is derived from an EMBL/GenBank/DDBJ whole genome shotgun (WGS) entry which is preliminary data.</text>
</comment>
<dbReference type="InterPro" id="IPR014722">
    <property type="entry name" value="Rib_uL2_dom2"/>
</dbReference>
<evidence type="ECO:0000256" key="4">
    <source>
        <dbReference type="SAM" id="MobiDB-lite"/>
    </source>
</evidence>
<dbReference type="Proteomes" id="UP001488838">
    <property type="component" value="Unassembled WGS sequence"/>
</dbReference>
<keyword evidence="2" id="KW-0689">Ribosomal protein</keyword>
<accession>A0AAW0INF2</accession>
<evidence type="ECO:0000313" key="5">
    <source>
        <dbReference type="EMBL" id="KAK7815963.1"/>
    </source>
</evidence>
<protein>
    <submittedName>
        <fullName evidence="5">Uncharacterized protein</fullName>
    </submittedName>
</protein>